<keyword evidence="11" id="KW-1185">Reference proteome</keyword>
<dbReference type="Pfam" id="PF04818">
    <property type="entry name" value="CID"/>
    <property type="match status" value="1"/>
</dbReference>
<reference evidence="9 11" key="2">
    <citation type="journal article" date="2013" name="Nature">
        <title>Insights into bilaterian evolution from three spiralian genomes.</title>
        <authorList>
            <person name="Simakov O."/>
            <person name="Marletaz F."/>
            <person name="Cho S.J."/>
            <person name="Edsinger-Gonzales E."/>
            <person name="Havlak P."/>
            <person name="Hellsten U."/>
            <person name="Kuo D.H."/>
            <person name="Larsson T."/>
            <person name="Lv J."/>
            <person name="Arendt D."/>
            <person name="Savage R."/>
            <person name="Osoegawa K."/>
            <person name="de Jong P."/>
            <person name="Grimwood J."/>
            <person name="Chapman J.A."/>
            <person name="Shapiro H."/>
            <person name="Aerts A."/>
            <person name="Otillar R.P."/>
            <person name="Terry A.Y."/>
            <person name="Boore J.L."/>
            <person name="Grigoriev I.V."/>
            <person name="Lindberg D.R."/>
            <person name="Seaver E.C."/>
            <person name="Weisblat D.A."/>
            <person name="Putnam N.H."/>
            <person name="Rokhsar D.S."/>
        </authorList>
    </citation>
    <scope>NUCLEOTIDE SEQUENCE</scope>
    <source>
        <strain evidence="9 11">I ESC-2004</strain>
    </source>
</reference>
<feature type="compositionally biased region" description="Pro residues" evidence="7">
    <location>
        <begin position="743"/>
        <end position="757"/>
    </location>
</feature>
<evidence type="ECO:0000259" key="8">
    <source>
        <dbReference type="PROSITE" id="PS51391"/>
    </source>
</evidence>
<dbReference type="SUPFAM" id="SSF48464">
    <property type="entry name" value="ENTH/VHS domain"/>
    <property type="match status" value="1"/>
</dbReference>
<comment type="subunit">
    <text evidence="4">Associates with the RNA polymerase II complex.</text>
</comment>
<keyword evidence="3" id="KW-0007">Acetylation</keyword>
<gene>
    <name evidence="9" type="ORF">CAPTEDRAFT_221089</name>
</gene>
<evidence type="ECO:0000313" key="11">
    <source>
        <dbReference type="Proteomes" id="UP000014760"/>
    </source>
</evidence>
<feature type="compositionally biased region" description="Pro residues" evidence="7">
    <location>
        <begin position="656"/>
        <end position="673"/>
    </location>
</feature>
<feature type="region of interest" description="Disordered" evidence="7">
    <location>
        <begin position="265"/>
        <end position="329"/>
    </location>
</feature>
<feature type="region of interest" description="Disordered" evidence="7">
    <location>
        <begin position="363"/>
        <end position="399"/>
    </location>
</feature>
<feature type="region of interest" description="Disordered" evidence="7">
    <location>
        <begin position="779"/>
        <end position="802"/>
    </location>
</feature>
<evidence type="ECO:0000313" key="9">
    <source>
        <dbReference type="EMBL" id="ELT97252.1"/>
    </source>
</evidence>
<dbReference type="Gene3D" id="6.10.250.2560">
    <property type="match status" value="1"/>
</dbReference>
<feature type="domain" description="CID" evidence="8">
    <location>
        <begin position="1"/>
        <end position="128"/>
    </location>
</feature>
<feature type="compositionally biased region" description="Polar residues" evidence="7">
    <location>
        <begin position="416"/>
        <end position="425"/>
    </location>
</feature>
<dbReference type="EMBL" id="AMQN01010994">
    <property type="status" value="NOT_ANNOTATED_CDS"/>
    <property type="molecule type" value="Genomic_DNA"/>
</dbReference>
<evidence type="ECO:0000256" key="5">
    <source>
        <dbReference type="ARBA" id="ARBA00067342"/>
    </source>
</evidence>
<dbReference type="OMA" id="FKQMRGP"/>
<evidence type="ECO:0000313" key="10">
    <source>
        <dbReference type="EnsemblMetazoa" id="CapteP221089"/>
    </source>
</evidence>
<dbReference type="Proteomes" id="UP000014760">
    <property type="component" value="Unassembled WGS sequence"/>
</dbReference>
<dbReference type="Pfam" id="PF16566">
    <property type="entry name" value="CREPT"/>
    <property type="match status" value="1"/>
</dbReference>
<dbReference type="HOGENOM" id="CLU_350995_0_0_1"/>
<feature type="compositionally biased region" description="Low complexity" evidence="7">
    <location>
        <begin position="267"/>
        <end position="285"/>
    </location>
</feature>
<dbReference type="InterPro" id="IPR008942">
    <property type="entry name" value="ENTH_VHS"/>
</dbReference>
<dbReference type="InterPro" id="IPR006569">
    <property type="entry name" value="CID_dom"/>
</dbReference>
<dbReference type="SMART" id="SM00582">
    <property type="entry name" value="RPR"/>
    <property type="match status" value="1"/>
</dbReference>
<feature type="region of interest" description="Disordered" evidence="7">
    <location>
        <begin position="493"/>
        <end position="765"/>
    </location>
</feature>
<evidence type="ECO:0000256" key="3">
    <source>
        <dbReference type="ARBA" id="ARBA00022990"/>
    </source>
</evidence>
<keyword evidence="2" id="KW-0597">Phosphoprotein</keyword>
<feature type="compositionally biased region" description="Basic and acidic residues" evidence="7">
    <location>
        <begin position="723"/>
        <end position="738"/>
    </location>
</feature>
<feature type="compositionally biased region" description="Basic and acidic residues" evidence="7">
    <location>
        <begin position="701"/>
        <end position="716"/>
    </location>
</feature>
<keyword evidence="6" id="KW-0175">Coiled coil</keyword>
<feature type="compositionally biased region" description="Basic and acidic residues" evidence="7">
    <location>
        <begin position="792"/>
        <end position="802"/>
    </location>
</feature>
<dbReference type="GO" id="GO:0000993">
    <property type="term" value="F:RNA polymerase II complex binding"/>
    <property type="evidence" value="ECO:0007669"/>
    <property type="project" value="TreeGrafter"/>
</dbReference>
<feature type="compositionally biased region" description="Pro residues" evidence="7">
    <location>
        <begin position="616"/>
        <end position="641"/>
    </location>
</feature>
<proteinExistence type="predicted"/>
<feature type="compositionally biased region" description="Pro residues" evidence="7">
    <location>
        <begin position="540"/>
        <end position="559"/>
    </location>
</feature>
<evidence type="ECO:0000256" key="1">
    <source>
        <dbReference type="ARBA" id="ARBA00022481"/>
    </source>
</evidence>
<dbReference type="AlphaFoldDB" id="R7TUJ5"/>
<feature type="region of interest" description="Disordered" evidence="7">
    <location>
        <begin position="416"/>
        <end position="457"/>
    </location>
</feature>
<dbReference type="PROSITE" id="PS51391">
    <property type="entry name" value="CID"/>
    <property type="match status" value="1"/>
</dbReference>
<dbReference type="FunFam" id="1.25.40.90:FF:000020">
    <property type="entry name" value="regulation of nuclear pre-mRNA domain-containing protein 2 isoform X1"/>
    <property type="match status" value="1"/>
</dbReference>
<dbReference type="CDD" id="cd16981">
    <property type="entry name" value="CID_RPRD_like"/>
    <property type="match status" value="1"/>
</dbReference>
<feature type="compositionally biased region" description="Polar residues" evidence="7">
    <location>
        <begin position="320"/>
        <end position="329"/>
    </location>
</feature>
<evidence type="ECO:0000256" key="4">
    <source>
        <dbReference type="ARBA" id="ARBA00062892"/>
    </source>
</evidence>
<feature type="compositionally biased region" description="Basic and acidic residues" evidence="7">
    <location>
        <begin position="435"/>
        <end position="451"/>
    </location>
</feature>
<dbReference type="GO" id="GO:0031124">
    <property type="term" value="P:mRNA 3'-end processing"/>
    <property type="evidence" value="ECO:0007669"/>
    <property type="project" value="TreeGrafter"/>
</dbReference>
<feature type="compositionally biased region" description="Pro residues" evidence="7">
    <location>
        <begin position="571"/>
        <end position="586"/>
    </location>
</feature>
<evidence type="ECO:0000256" key="7">
    <source>
        <dbReference type="SAM" id="MobiDB-lite"/>
    </source>
</evidence>
<dbReference type="PANTHER" id="PTHR12460:SF40">
    <property type="entry name" value="REGULATION OF NUCLEAR PRE-MRNA DOMAIN-CONTAINING PROTEIN 2"/>
    <property type="match status" value="1"/>
</dbReference>
<accession>R7TUJ5</accession>
<sequence length="802" mass="89307">MDEESVAKKLRGVNATQDNIQSLAIWVLHHKAHHEKIVDIWFKVLKKSKMPHRLTLFYLCNDIVQNSKRKHAMCYKDQFKEVLKDATLLVRDISIRSKVERLYNIWSERNVYDQGYTEELKSILNDTKVRAAMSSKLLAEFQPKALTNMIMKVKRCEEEIEMKRRQVANLKMDSSDLEAIKKLKDKGQGQQFLRQFELSCLKLEDFVKVVEEEIKDRAALVELLEESELFYDAQHGEAKIVANAYKNFGVRVNNQRRRLTEHCSNLPAASSPPISPSAAFDAPSPGDTPPQAMGNDDISTVDMEMSDEEQDPHRGGGHRGQNTGVTPSYSQPIASVTQIQMKKTKALPLADRCDRLLEARGALGGAAPSSPDMPQGSPMGPNESPASDDRKVDSFVPGYSDPAKSAAKFLSNLISQIDGDNSSGSKEGAWAASSRGRDSKAPLSETGKDDGSATPVMDEIAEAAAAPPVAVAEKPVVKTNAIDFLTQLINQTKNADKKVEEEEEEVTKEEQEAEEQEEWPQWKQNSGPPPPLMGLSPEATRPPPPLMSQPLLRTPPPNGQGPFGQQRQFNLPPPPRPPNLSPPRPPPSHHLRTPPDLPPWGQRSPFRPPGMDQAPPFHPGAPPPRPTFPPTLSAPPRPPFVTEPYPRAPHVTQPGVNPPPPANQSPASVAPPPPKEKDPLAEVQEEFIEKLKRRSSVSESDPPKRSKSEDDEKKEEPADDDLRDPRRRLSAEKYDSHRSSSRGPPPAPFGRAPPPPDAYMSERDRWAYEMARQQFFKDMYAGRSPHGRRPVSSHDGRHYPRH</sequence>
<dbReference type="Gene3D" id="1.25.40.90">
    <property type="match status" value="1"/>
</dbReference>
<dbReference type="PANTHER" id="PTHR12460">
    <property type="entry name" value="CYCLIN-DEPENDENT KINASE INHIBITOR-RELATED PROTEIN"/>
    <property type="match status" value="1"/>
</dbReference>
<dbReference type="EnsemblMetazoa" id="CapteT221089">
    <property type="protein sequence ID" value="CapteP221089"/>
    <property type="gene ID" value="CapteG221089"/>
</dbReference>
<dbReference type="OrthoDB" id="10069473at2759"/>
<reference evidence="11" key="1">
    <citation type="submission" date="2012-12" db="EMBL/GenBank/DDBJ databases">
        <authorList>
            <person name="Hellsten U."/>
            <person name="Grimwood J."/>
            <person name="Chapman J.A."/>
            <person name="Shapiro H."/>
            <person name="Aerts A."/>
            <person name="Otillar R.P."/>
            <person name="Terry A.Y."/>
            <person name="Boore J.L."/>
            <person name="Simakov O."/>
            <person name="Marletaz F."/>
            <person name="Cho S.-J."/>
            <person name="Edsinger-Gonzales E."/>
            <person name="Havlak P."/>
            <person name="Kuo D.-H."/>
            <person name="Larsson T."/>
            <person name="Lv J."/>
            <person name="Arendt D."/>
            <person name="Savage R."/>
            <person name="Osoegawa K."/>
            <person name="de Jong P."/>
            <person name="Lindberg D.R."/>
            <person name="Seaver E.C."/>
            <person name="Weisblat D.A."/>
            <person name="Putnam N.H."/>
            <person name="Grigoriev I.V."/>
            <person name="Rokhsar D.S."/>
        </authorList>
    </citation>
    <scope>NUCLEOTIDE SEQUENCE</scope>
    <source>
        <strain evidence="11">I ESC-2004</strain>
    </source>
</reference>
<name>R7TUJ5_CAPTE</name>
<dbReference type="InterPro" id="IPR032337">
    <property type="entry name" value="RPRD1A/B_C"/>
</dbReference>
<evidence type="ECO:0000256" key="6">
    <source>
        <dbReference type="SAM" id="Coils"/>
    </source>
</evidence>
<reference evidence="10" key="3">
    <citation type="submission" date="2015-06" db="UniProtKB">
        <authorList>
            <consortium name="EnsemblMetazoa"/>
        </authorList>
    </citation>
    <scope>IDENTIFICATION</scope>
</reference>
<organism evidence="9">
    <name type="scientific">Capitella teleta</name>
    <name type="common">Polychaete worm</name>
    <dbReference type="NCBI Taxonomy" id="283909"/>
    <lineage>
        <taxon>Eukaryota</taxon>
        <taxon>Metazoa</taxon>
        <taxon>Spiralia</taxon>
        <taxon>Lophotrochozoa</taxon>
        <taxon>Annelida</taxon>
        <taxon>Polychaeta</taxon>
        <taxon>Sedentaria</taxon>
        <taxon>Scolecida</taxon>
        <taxon>Capitellidae</taxon>
        <taxon>Capitella</taxon>
    </lineage>
</organism>
<dbReference type="STRING" id="283909.R7TUJ5"/>
<evidence type="ECO:0000256" key="2">
    <source>
        <dbReference type="ARBA" id="ARBA00022553"/>
    </source>
</evidence>
<protein>
    <recommendedName>
        <fullName evidence="5">Regulation of nuclear pre-mRNA domain-containing protein 2</fullName>
    </recommendedName>
</protein>
<dbReference type="EMBL" id="KB308622">
    <property type="protein sequence ID" value="ELT97252.1"/>
    <property type="molecule type" value="Genomic_DNA"/>
</dbReference>
<feature type="compositionally biased region" description="Acidic residues" evidence="7">
    <location>
        <begin position="501"/>
        <end position="518"/>
    </location>
</feature>
<feature type="coiled-coil region" evidence="6">
    <location>
        <begin position="146"/>
        <end position="173"/>
    </location>
</feature>
<keyword evidence="1" id="KW-0488">Methylation</keyword>